<dbReference type="Gene3D" id="1.10.357.140">
    <property type="entry name" value="UbiA prenyltransferase"/>
    <property type="match status" value="1"/>
</dbReference>
<dbReference type="EMBL" id="JBHSDV010000001">
    <property type="protein sequence ID" value="MFC4387282.1"/>
    <property type="molecule type" value="Genomic_DNA"/>
</dbReference>
<comment type="miscellaneous">
    <text evidence="9">Carbon 2 of the heme B porphyrin ring is defined according to the Fischer nomenclature.</text>
</comment>
<comment type="caution">
    <text evidence="10">The sequence shown here is derived from an EMBL/GenBank/DDBJ whole genome shotgun (WGS) entry which is preliminary data.</text>
</comment>
<evidence type="ECO:0000256" key="7">
    <source>
        <dbReference type="ARBA" id="ARBA00023136"/>
    </source>
</evidence>
<dbReference type="InterPro" id="IPR044878">
    <property type="entry name" value="UbiA_sf"/>
</dbReference>
<keyword evidence="11" id="KW-1185">Reference proteome</keyword>
<evidence type="ECO:0000256" key="6">
    <source>
        <dbReference type="ARBA" id="ARBA00023133"/>
    </source>
</evidence>
<sequence>MSKVELQSNEQMISYIKKSYLYSWADLKQLLKIGIINSNTMTAFAGFWLALYFTSTSFYANWHMLLVCVFGTAFIIAGGCVLNNYYDRDIDKVMNRTKKRPTVTGTMKLGDILLIGISLTIVGLSILLLASPQTAIIGFVGWFSYVVLYTMWTKRKYTINTAVGSLSGAIPPLIGWSCIDPNLHPFALLLFLLIFIWQTPHFLAIAMKKVNEYKIANIPMLPVVYGFKMTKRQMLVYIICLLPIPFFMNDLGTVFVVIASILNVVWLMLALKGFKVGNNDKKWANQMFLYSLLYLTVIFILMITISFPTALF</sequence>
<dbReference type="EC" id="2.5.1.141" evidence="9"/>
<dbReference type="PROSITE" id="PS00943">
    <property type="entry name" value="UBIA"/>
    <property type="match status" value="1"/>
</dbReference>
<comment type="similarity">
    <text evidence="9">Belongs to the UbiA prenyltransferase family. Protoheme IX farnesyltransferase subfamily.</text>
</comment>
<dbReference type="HAMAP" id="MF_00154">
    <property type="entry name" value="CyoE_CtaB"/>
    <property type="match status" value="1"/>
</dbReference>
<feature type="transmembrane region" description="Helical" evidence="9">
    <location>
        <begin position="62"/>
        <end position="86"/>
    </location>
</feature>
<evidence type="ECO:0000256" key="8">
    <source>
        <dbReference type="ARBA" id="ARBA00047690"/>
    </source>
</evidence>
<feature type="transmembrane region" description="Helical" evidence="9">
    <location>
        <begin position="235"/>
        <end position="268"/>
    </location>
</feature>
<comment type="function">
    <text evidence="9">Converts heme B (protoheme IX) to heme O by substitution of the vinyl group on carbon 2 of heme B porphyrin ring with a hydroxyethyl farnesyl side group.</text>
</comment>
<name>A0ABV8VTP0_9BACI</name>
<dbReference type="InterPro" id="IPR030470">
    <property type="entry name" value="UbiA_prenylTrfase_CS"/>
</dbReference>
<accession>A0ABV8VTP0</accession>
<evidence type="ECO:0000256" key="2">
    <source>
        <dbReference type="ARBA" id="ARBA00022475"/>
    </source>
</evidence>
<dbReference type="InterPro" id="IPR000537">
    <property type="entry name" value="UbiA_prenyltransferase"/>
</dbReference>
<reference evidence="11" key="1">
    <citation type="journal article" date="2019" name="Int. J. Syst. Evol. Microbiol.">
        <title>The Global Catalogue of Microorganisms (GCM) 10K type strain sequencing project: providing services to taxonomists for standard genome sequencing and annotation.</title>
        <authorList>
            <consortium name="The Broad Institute Genomics Platform"/>
            <consortium name="The Broad Institute Genome Sequencing Center for Infectious Disease"/>
            <person name="Wu L."/>
            <person name="Ma J."/>
        </authorList>
    </citation>
    <scope>NUCLEOTIDE SEQUENCE [LARGE SCALE GENOMIC DNA]</scope>
    <source>
        <strain evidence="11">KACC 14058</strain>
    </source>
</reference>
<dbReference type="PANTHER" id="PTHR43448:SF2">
    <property type="entry name" value="PROTOHEME IX FARNESYLTRANSFERASE, MITOCHONDRIAL"/>
    <property type="match status" value="1"/>
</dbReference>
<keyword evidence="4 9" id="KW-0812">Transmembrane</keyword>
<gene>
    <name evidence="10" type="primary">cyoE</name>
    <name evidence="9" type="synonym">ctaB</name>
    <name evidence="10" type="ORF">ACFOZ1_05600</name>
</gene>
<comment type="pathway">
    <text evidence="9">Porphyrin-containing compound metabolism; heme O biosynthesis; heme O from protoheme: step 1/1.</text>
</comment>
<evidence type="ECO:0000256" key="1">
    <source>
        <dbReference type="ARBA" id="ARBA00004141"/>
    </source>
</evidence>
<feature type="transmembrane region" description="Helical" evidence="9">
    <location>
        <begin position="107"/>
        <end position="129"/>
    </location>
</feature>
<feature type="transmembrane region" description="Helical" evidence="9">
    <location>
        <begin position="159"/>
        <end position="179"/>
    </location>
</feature>
<dbReference type="Pfam" id="PF01040">
    <property type="entry name" value="UbiA"/>
    <property type="match status" value="1"/>
</dbReference>
<dbReference type="GO" id="GO:0008495">
    <property type="term" value="F:protoheme IX farnesyltransferase activity"/>
    <property type="evidence" value="ECO:0007669"/>
    <property type="project" value="UniProtKB-EC"/>
</dbReference>
<dbReference type="InterPro" id="IPR006369">
    <property type="entry name" value="Protohaem_IX_farnesylTrfase"/>
</dbReference>
<protein>
    <recommendedName>
        <fullName evidence="9">Protoheme IX farnesyltransferase</fullName>
        <ecNumber evidence="9">2.5.1.141</ecNumber>
    </recommendedName>
    <alternativeName>
        <fullName evidence="9">Heme B farnesyltransferase</fullName>
    </alternativeName>
    <alternativeName>
        <fullName evidence="9">Heme O synthase</fullName>
    </alternativeName>
</protein>
<evidence type="ECO:0000256" key="9">
    <source>
        <dbReference type="HAMAP-Rule" id="MF_00154"/>
    </source>
</evidence>
<feature type="transmembrane region" description="Helical" evidence="9">
    <location>
        <begin position="288"/>
        <end position="311"/>
    </location>
</feature>
<comment type="subcellular location">
    <subcellularLocation>
        <location evidence="9">Cell membrane</location>
        <topology evidence="9">Multi-pass membrane protein</topology>
    </subcellularLocation>
    <subcellularLocation>
        <location evidence="1">Membrane</location>
        <topology evidence="1">Multi-pass membrane protein</topology>
    </subcellularLocation>
</comment>
<evidence type="ECO:0000256" key="3">
    <source>
        <dbReference type="ARBA" id="ARBA00022679"/>
    </source>
</evidence>
<dbReference type="RefSeq" id="WP_390196902.1">
    <property type="nucleotide sequence ID" value="NZ_JBHSDV010000001.1"/>
</dbReference>
<keyword evidence="3 9" id="KW-0808">Transferase</keyword>
<feature type="transmembrane region" description="Helical" evidence="9">
    <location>
        <begin position="135"/>
        <end position="152"/>
    </location>
</feature>
<evidence type="ECO:0000313" key="10">
    <source>
        <dbReference type="EMBL" id="MFC4387282.1"/>
    </source>
</evidence>
<feature type="transmembrane region" description="Helical" evidence="9">
    <location>
        <begin position="185"/>
        <end position="206"/>
    </location>
</feature>
<proteinExistence type="inferred from homology"/>
<feature type="transmembrane region" description="Helical" evidence="9">
    <location>
        <begin position="30"/>
        <end position="50"/>
    </location>
</feature>
<evidence type="ECO:0000313" key="11">
    <source>
        <dbReference type="Proteomes" id="UP001595880"/>
    </source>
</evidence>
<evidence type="ECO:0000256" key="4">
    <source>
        <dbReference type="ARBA" id="ARBA00022692"/>
    </source>
</evidence>
<comment type="subunit">
    <text evidence="9">Interacts with CtaA.</text>
</comment>
<organism evidence="10 11">
    <name type="scientific">Gracilibacillus marinus</name>
    <dbReference type="NCBI Taxonomy" id="630535"/>
    <lineage>
        <taxon>Bacteria</taxon>
        <taxon>Bacillati</taxon>
        <taxon>Bacillota</taxon>
        <taxon>Bacilli</taxon>
        <taxon>Bacillales</taxon>
        <taxon>Bacillaceae</taxon>
        <taxon>Gracilibacillus</taxon>
    </lineage>
</organism>
<keyword evidence="6 9" id="KW-0350">Heme biosynthesis</keyword>
<dbReference type="CDD" id="cd13957">
    <property type="entry name" value="PT_UbiA_Cox10"/>
    <property type="match status" value="1"/>
</dbReference>
<keyword evidence="5 9" id="KW-1133">Transmembrane helix</keyword>
<dbReference type="NCBIfam" id="TIGR01473">
    <property type="entry name" value="cyoE_ctaB"/>
    <property type="match status" value="1"/>
</dbReference>
<dbReference type="Proteomes" id="UP001595880">
    <property type="component" value="Unassembled WGS sequence"/>
</dbReference>
<keyword evidence="7 9" id="KW-0472">Membrane</keyword>
<evidence type="ECO:0000256" key="5">
    <source>
        <dbReference type="ARBA" id="ARBA00022989"/>
    </source>
</evidence>
<comment type="catalytic activity">
    <reaction evidence="8 9">
        <text>heme b + (2E,6E)-farnesyl diphosphate + H2O = Fe(II)-heme o + diphosphate</text>
        <dbReference type="Rhea" id="RHEA:28070"/>
        <dbReference type="ChEBI" id="CHEBI:15377"/>
        <dbReference type="ChEBI" id="CHEBI:33019"/>
        <dbReference type="ChEBI" id="CHEBI:60344"/>
        <dbReference type="ChEBI" id="CHEBI:60530"/>
        <dbReference type="ChEBI" id="CHEBI:175763"/>
        <dbReference type="EC" id="2.5.1.141"/>
    </reaction>
</comment>
<dbReference type="PANTHER" id="PTHR43448">
    <property type="entry name" value="PROTOHEME IX FARNESYLTRANSFERASE, MITOCHONDRIAL"/>
    <property type="match status" value="1"/>
</dbReference>
<keyword evidence="2 9" id="KW-1003">Cell membrane</keyword>